<name>A0A4U6V208_SETVI</name>
<dbReference type="OMA" id="CYACAAF"/>
<feature type="transmembrane region" description="Helical" evidence="1">
    <location>
        <begin position="225"/>
        <end position="249"/>
    </location>
</feature>
<keyword evidence="1" id="KW-0812">Transmembrane</keyword>
<keyword evidence="1" id="KW-0472">Membrane</keyword>
<dbReference type="EMBL" id="CM016555">
    <property type="protein sequence ID" value="TKW22045.1"/>
    <property type="molecule type" value="Genomic_DNA"/>
</dbReference>
<dbReference type="Gramene" id="TKW22045">
    <property type="protein sequence ID" value="TKW22045"/>
    <property type="gene ID" value="SEVIR_4G203100v2"/>
</dbReference>
<feature type="signal peptide" evidence="2">
    <location>
        <begin position="1"/>
        <end position="26"/>
    </location>
</feature>
<dbReference type="AlphaFoldDB" id="A0A4U6V208"/>
<keyword evidence="1" id="KW-1133">Transmembrane helix</keyword>
<accession>A0A4U6V208</accession>
<feature type="transmembrane region" description="Helical" evidence="1">
    <location>
        <begin position="138"/>
        <end position="162"/>
    </location>
</feature>
<feature type="transmembrane region" description="Helical" evidence="1">
    <location>
        <begin position="200"/>
        <end position="219"/>
    </location>
</feature>
<reference evidence="3" key="1">
    <citation type="submission" date="2019-03" db="EMBL/GenBank/DDBJ databases">
        <title>WGS assembly of Setaria viridis.</title>
        <authorList>
            <person name="Huang P."/>
            <person name="Jenkins J."/>
            <person name="Grimwood J."/>
            <person name="Barry K."/>
            <person name="Healey A."/>
            <person name="Mamidi S."/>
            <person name="Sreedasyam A."/>
            <person name="Shu S."/>
            <person name="Feldman M."/>
            <person name="Wu J."/>
            <person name="Yu Y."/>
            <person name="Chen C."/>
            <person name="Johnson J."/>
            <person name="Rokhsar D."/>
            <person name="Baxter I."/>
            <person name="Schmutz J."/>
            <person name="Brutnell T."/>
            <person name="Kellogg E."/>
        </authorList>
    </citation>
    <scope>NUCLEOTIDE SEQUENCE [LARGE SCALE GENOMIC DNA]</scope>
</reference>
<protein>
    <submittedName>
        <fullName evidence="3">Uncharacterized protein</fullName>
    </submittedName>
</protein>
<dbReference type="Proteomes" id="UP000298652">
    <property type="component" value="Chromosome 4"/>
</dbReference>
<proteinExistence type="predicted"/>
<evidence type="ECO:0000256" key="1">
    <source>
        <dbReference type="SAM" id="Phobius"/>
    </source>
</evidence>
<feature type="transmembrane region" description="Helical" evidence="1">
    <location>
        <begin position="108"/>
        <end position="132"/>
    </location>
</feature>
<evidence type="ECO:0000313" key="3">
    <source>
        <dbReference type="EMBL" id="TKW22045.1"/>
    </source>
</evidence>
<organism evidence="3 4">
    <name type="scientific">Setaria viridis</name>
    <name type="common">Green bristlegrass</name>
    <name type="synonym">Setaria italica subsp. viridis</name>
    <dbReference type="NCBI Taxonomy" id="4556"/>
    <lineage>
        <taxon>Eukaryota</taxon>
        <taxon>Viridiplantae</taxon>
        <taxon>Streptophyta</taxon>
        <taxon>Embryophyta</taxon>
        <taxon>Tracheophyta</taxon>
        <taxon>Spermatophyta</taxon>
        <taxon>Magnoliopsida</taxon>
        <taxon>Liliopsida</taxon>
        <taxon>Poales</taxon>
        <taxon>Poaceae</taxon>
        <taxon>PACMAD clade</taxon>
        <taxon>Panicoideae</taxon>
        <taxon>Panicodae</taxon>
        <taxon>Paniceae</taxon>
        <taxon>Cenchrinae</taxon>
        <taxon>Setaria</taxon>
    </lineage>
</organism>
<dbReference type="PANTHER" id="PTHR33133">
    <property type="entry name" value="OS08G0107100 PROTEIN-RELATED"/>
    <property type="match status" value="1"/>
</dbReference>
<sequence length="297" mass="30523">MADETTKRSAVTVALLVLACCRLALDFSRLSPPPLSLAREEDHDDPAARRVEPVGYLASVASSVLAAYVAASTSASASATRRGWRRRLSAGALLAEARRTWARPAATALYVELLTAAMASLLHTLGALLAAIGGGGGGSAAVGLVAASGSVALVGWLGPVLFAHSDIACRMSLVVAAVEDGYAGAAAVRRAEALVAGRRARGVVVGLVAGAIEQAPAWLCGDGAPALVLAPAVLAAKIAACCACAAFYYDCRRRHDMVSSRLKLEGVTKSCQMDGCDMADESEVEEFGSAFECFRLT</sequence>
<dbReference type="PROSITE" id="PS51257">
    <property type="entry name" value="PROKAR_LIPOPROTEIN"/>
    <property type="match status" value="1"/>
</dbReference>
<keyword evidence="2" id="KW-0732">Signal</keyword>
<gene>
    <name evidence="3" type="ORF">SEVIR_4G203100v2</name>
</gene>
<evidence type="ECO:0000256" key="2">
    <source>
        <dbReference type="SAM" id="SignalP"/>
    </source>
</evidence>
<evidence type="ECO:0000313" key="4">
    <source>
        <dbReference type="Proteomes" id="UP000298652"/>
    </source>
</evidence>
<dbReference type="PANTHER" id="PTHR33133:SF14">
    <property type="entry name" value="OS06G0653700 PROTEIN"/>
    <property type="match status" value="1"/>
</dbReference>
<keyword evidence="4" id="KW-1185">Reference proteome</keyword>
<feature type="chain" id="PRO_5020571592" evidence="2">
    <location>
        <begin position="27"/>
        <end position="297"/>
    </location>
</feature>